<feature type="domain" description="ACT" evidence="4">
    <location>
        <begin position="143"/>
        <end position="214"/>
    </location>
</feature>
<dbReference type="EMBL" id="CP121687">
    <property type="protein sequence ID" value="WZL70291.1"/>
    <property type="molecule type" value="Genomic_DNA"/>
</dbReference>
<evidence type="ECO:0000313" key="5">
    <source>
        <dbReference type="EMBL" id="WZL70291.1"/>
    </source>
</evidence>
<reference evidence="5 6" key="1">
    <citation type="submission" date="2023-03" db="EMBL/GenBank/DDBJ databases">
        <title>Novel Species.</title>
        <authorList>
            <person name="Ma S."/>
        </authorList>
    </citation>
    <scope>NUCLEOTIDE SEQUENCE [LARGE SCALE GENOMIC DNA]</scope>
    <source>
        <strain evidence="5 6">LIND6LT2</strain>
    </source>
</reference>
<dbReference type="Pfam" id="PF00571">
    <property type="entry name" value="CBS"/>
    <property type="match status" value="2"/>
</dbReference>
<evidence type="ECO:0000259" key="3">
    <source>
        <dbReference type="PROSITE" id="PS51371"/>
    </source>
</evidence>
<dbReference type="Gene3D" id="3.30.70.260">
    <property type="match status" value="1"/>
</dbReference>
<dbReference type="PANTHER" id="PTHR43080:SF2">
    <property type="entry name" value="CBS DOMAIN-CONTAINING PROTEIN"/>
    <property type="match status" value="1"/>
</dbReference>
<keyword evidence="6" id="KW-1185">Reference proteome</keyword>
<dbReference type="InterPro" id="IPR002912">
    <property type="entry name" value="ACT_dom"/>
</dbReference>
<evidence type="ECO:0000256" key="2">
    <source>
        <dbReference type="PROSITE-ProRule" id="PRU00703"/>
    </source>
</evidence>
<dbReference type="PANTHER" id="PTHR43080">
    <property type="entry name" value="CBS DOMAIN-CONTAINING PROTEIN CBSX3, MITOCHONDRIAL"/>
    <property type="match status" value="1"/>
</dbReference>
<dbReference type="InterPro" id="IPR051257">
    <property type="entry name" value="Diverse_CBS-Domain"/>
</dbReference>
<accession>A0ABZ2Y8E1</accession>
<feature type="domain" description="CBS" evidence="3">
    <location>
        <begin position="81"/>
        <end position="140"/>
    </location>
</feature>
<dbReference type="PROSITE" id="PS51371">
    <property type="entry name" value="CBS"/>
    <property type="match status" value="2"/>
</dbReference>
<keyword evidence="1 2" id="KW-0129">CBS domain</keyword>
<gene>
    <name evidence="5" type="ORF">QBE51_01810</name>
</gene>
<name>A0ABZ2Y8E1_9FIRM</name>
<organism evidence="5 6">
    <name type="scientific">Defluviitalea saccharophila</name>
    <dbReference type="NCBI Taxonomy" id="879970"/>
    <lineage>
        <taxon>Bacteria</taxon>
        <taxon>Bacillati</taxon>
        <taxon>Bacillota</taxon>
        <taxon>Clostridia</taxon>
        <taxon>Lachnospirales</taxon>
        <taxon>Defluviitaleaceae</taxon>
        <taxon>Defluviitalea</taxon>
    </lineage>
</organism>
<sequence length="214" mass="23786">MYVKNRMNTNVITITEDASISKAFKLMMEHGFSQLPVVRDGILVGLVTEKVLTEVSPSKATSLSVYEINYLLSKTKVKDIMLTEVITVDPDMLIEEAAVLLRSNDIGSLPVVIENNELVGILTRTDLFDAFIEFLGANDHGTRISLEVKDELGTLADIASIIKQYGINIQHVSNYTVKEGQSEIIIRLNTTEVDDLVNSLKNRGYNILSIIKKD</sequence>
<evidence type="ECO:0000259" key="4">
    <source>
        <dbReference type="PROSITE" id="PS51671"/>
    </source>
</evidence>
<protein>
    <submittedName>
        <fullName evidence="5">CBS and ACT domain-containing protein</fullName>
    </submittedName>
</protein>
<dbReference type="RefSeq" id="WP_341877254.1">
    <property type="nucleotide sequence ID" value="NZ_CP121687.1"/>
</dbReference>
<dbReference type="Gene3D" id="3.10.580.10">
    <property type="entry name" value="CBS-domain"/>
    <property type="match status" value="1"/>
</dbReference>
<dbReference type="InterPro" id="IPR045865">
    <property type="entry name" value="ACT-like_dom_sf"/>
</dbReference>
<dbReference type="InterPro" id="IPR000644">
    <property type="entry name" value="CBS_dom"/>
</dbReference>
<dbReference type="Pfam" id="PF01842">
    <property type="entry name" value="ACT"/>
    <property type="match status" value="1"/>
</dbReference>
<proteinExistence type="predicted"/>
<evidence type="ECO:0000256" key="1">
    <source>
        <dbReference type="ARBA" id="ARBA00023122"/>
    </source>
</evidence>
<dbReference type="SMART" id="SM00116">
    <property type="entry name" value="CBS"/>
    <property type="match status" value="2"/>
</dbReference>
<dbReference type="SUPFAM" id="SSF54631">
    <property type="entry name" value="CBS-domain pair"/>
    <property type="match status" value="1"/>
</dbReference>
<dbReference type="InterPro" id="IPR046342">
    <property type="entry name" value="CBS_dom_sf"/>
</dbReference>
<dbReference type="SUPFAM" id="SSF55021">
    <property type="entry name" value="ACT-like"/>
    <property type="match status" value="1"/>
</dbReference>
<dbReference type="CDD" id="cd04584">
    <property type="entry name" value="CBS_pair_AcuB_like"/>
    <property type="match status" value="1"/>
</dbReference>
<feature type="domain" description="CBS" evidence="3">
    <location>
        <begin position="7"/>
        <end position="63"/>
    </location>
</feature>
<dbReference type="Proteomes" id="UP001486565">
    <property type="component" value="Chromosome"/>
</dbReference>
<dbReference type="PROSITE" id="PS51671">
    <property type="entry name" value="ACT"/>
    <property type="match status" value="1"/>
</dbReference>
<evidence type="ECO:0000313" key="6">
    <source>
        <dbReference type="Proteomes" id="UP001486565"/>
    </source>
</evidence>